<evidence type="ECO:0000313" key="11">
    <source>
        <dbReference type="EMBL" id="CAI8020017.1"/>
    </source>
</evidence>
<evidence type="ECO:0000256" key="9">
    <source>
        <dbReference type="ARBA" id="ARBA00023211"/>
    </source>
</evidence>
<comment type="similarity">
    <text evidence="6">Belongs to the mannonate dehydratase family.</text>
</comment>
<dbReference type="Gene3D" id="3.20.20.150">
    <property type="entry name" value="Divalent-metal-dependent TIM barrel enzymes"/>
    <property type="match status" value="1"/>
</dbReference>
<accession>A0AA35RZK5</accession>
<dbReference type="EC" id="4.2.1.8" evidence="7"/>
<comment type="cofactor">
    <cofactor evidence="2">
        <name>Mn(2+)</name>
        <dbReference type="ChEBI" id="CHEBI:29035"/>
    </cofactor>
</comment>
<name>A0AA35RZK5_GEOBA</name>
<dbReference type="EMBL" id="CASHTH010001795">
    <property type="protein sequence ID" value="CAI8020017.1"/>
    <property type="molecule type" value="Genomic_DNA"/>
</dbReference>
<reference evidence="11" key="1">
    <citation type="submission" date="2023-03" db="EMBL/GenBank/DDBJ databases">
        <authorList>
            <person name="Steffen K."/>
            <person name="Cardenas P."/>
        </authorList>
    </citation>
    <scope>NUCLEOTIDE SEQUENCE</scope>
</reference>
<evidence type="ECO:0000256" key="3">
    <source>
        <dbReference type="ARBA" id="ARBA00001954"/>
    </source>
</evidence>
<keyword evidence="10" id="KW-0456">Lyase</keyword>
<evidence type="ECO:0000256" key="7">
    <source>
        <dbReference type="ARBA" id="ARBA00012927"/>
    </source>
</evidence>
<keyword evidence="12" id="KW-1185">Reference proteome</keyword>
<dbReference type="GO" id="GO:0008927">
    <property type="term" value="F:mannonate dehydratase activity"/>
    <property type="evidence" value="ECO:0007669"/>
    <property type="project" value="UniProtKB-EC"/>
</dbReference>
<comment type="catalytic activity">
    <reaction evidence="1">
        <text>D-mannonate = 2-dehydro-3-deoxy-D-gluconate + H2O</text>
        <dbReference type="Rhea" id="RHEA:20097"/>
        <dbReference type="ChEBI" id="CHEBI:15377"/>
        <dbReference type="ChEBI" id="CHEBI:17767"/>
        <dbReference type="ChEBI" id="CHEBI:57990"/>
        <dbReference type="EC" id="4.2.1.8"/>
    </reaction>
</comment>
<evidence type="ECO:0000313" key="12">
    <source>
        <dbReference type="Proteomes" id="UP001174909"/>
    </source>
</evidence>
<dbReference type="AlphaFoldDB" id="A0AA35RZK5"/>
<dbReference type="GO" id="GO:0030145">
    <property type="term" value="F:manganese ion binding"/>
    <property type="evidence" value="ECO:0007669"/>
    <property type="project" value="TreeGrafter"/>
</dbReference>
<comment type="pathway">
    <text evidence="5">Carbohydrate metabolism; pentose and glucuronate interconversion.</text>
</comment>
<comment type="function">
    <text evidence="4">Catalyzes the dehydration of D-mannonate.</text>
</comment>
<protein>
    <recommendedName>
        <fullName evidence="7">mannonate dehydratase</fullName>
        <ecNumber evidence="7">4.2.1.8</ecNumber>
    </recommendedName>
</protein>
<dbReference type="PANTHER" id="PTHR30387:SF2">
    <property type="entry name" value="MANNONATE DEHYDRATASE"/>
    <property type="match status" value="1"/>
</dbReference>
<sequence length="317" mass="35749">MRLGLGQFSELSEERLKFIKQLGVEDVLLNTPQLPGTERWEFMDILQLRTEIENAGLRLAALENVPVSFYDQAMLGLPGRDAQIENMATTIRNLGKAGVEIFGYHWMPNEVWRTSRTTPGRGGAAVTSFDMEQVKDAPLSHGRVFTEAEIWDNYEYYMNAILPVAEEAGVKLALHPDDPPVETLAGVPRLFRNFEGFKRGMEIADSPIHGLDFCVGSWSEMGPGVTDAIRYFGERDKIFYVHFRDVQGHVPKFAESFVNNGNCDMFEVMRTLKEVGFTGFMITDHVPHVVDDTDWGHRGRAYAIGYMTAFLEILTAT</sequence>
<dbReference type="Pfam" id="PF03786">
    <property type="entry name" value="UxuA"/>
    <property type="match status" value="2"/>
</dbReference>
<dbReference type="GO" id="GO:0042840">
    <property type="term" value="P:D-glucuronate catabolic process"/>
    <property type="evidence" value="ECO:0007669"/>
    <property type="project" value="TreeGrafter"/>
</dbReference>
<evidence type="ECO:0000256" key="6">
    <source>
        <dbReference type="ARBA" id="ARBA00007389"/>
    </source>
</evidence>
<evidence type="ECO:0000256" key="1">
    <source>
        <dbReference type="ARBA" id="ARBA00001794"/>
    </source>
</evidence>
<dbReference type="PIRSF" id="PIRSF016049">
    <property type="entry name" value="Man_dehyd"/>
    <property type="match status" value="1"/>
</dbReference>
<dbReference type="InterPro" id="IPR036237">
    <property type="entry name" value="Xyl_isomerase-like_sf"/>
</dbReference>
<gene>
    <name evidence="11" type="ORF">GBAR_LOCUS11986</name>
</gene>
<dbReference type="PANTHER" id="PTHR30387">
    <property type="entry name" value="MANNONATE DEHYDRATASE"/>
    <property type="match status" value="1"/>
</dbReference>
<dbReference type="InterPro" id="IPR004628">
    <property type="entry name" value="Man_deHydtase"/>
</dbReference>
<evidence type="ECO:0000256" key="4">
    <source>
        <dbReference type="ARBA" id="ARBA00002713"/>
    </source>
</evidence>
<evidence type="ECO:0000256" key="5">
    <source>
        <dbReference type="ARBA" id="ARBA00004892"/>
    </source>
</evidence>
<dbReference type="GO" id="GO:0008198">
    <property type="term" value="F:ferrous iron binding"/>
    <property type="evidence" value="ECO:0007669"/>
    <property type="project" value="TreeGrafter"/>
</dbReference>
<evidence type="ECO:0000256" key="10">
    <source>
        <dbReference type="ARBA" id="ARBA00023239"/>
    </source>
</evidence>
<dbReference type="Proteomes" id="UP001174909">
    <property type="component" value="Unassembled WGS sequence"/>
</dbReference>
<comment type="cofactor">
    <cofactor evidence="3">
        <name>Fe(2+)</name>
        <dbReference type="ChEBI" id="CHEBI:29033"/>
    </cofactor>
</comment>
<evidence type="ECO:0000256" key="8">
    <source>
        <dbReference type="ARBA" id="ARBA00023004"/>
    </source>
</evidence>
<proteinExistence type="inferred from homology"/>
<comment type="caution">
    <text evidence="11">The sequence shown here is derived from an EMBL/GenBank/DDBJ whole genome shotgun (WGS) entry which is preliminary data.</text>
</comment>
<organism evidence="11 12">
    <name type="scientific">Geodia barretti</name>
    <name type="common">Barrett's horny sponge</name>
    <dbReference type="NCBI Taxonomy" id="519541"/>
    <lineage>
        <taxon>Eukaryota</taxon>
        <taxon>Metazoa</taxon>
        <taxon>Porifera</taxon>
        <taxon>Demospongiae</taxon>
        <taxon>Heteroscleromorpha</taxon>
        <taxon>Tetractinellida</taxon>
        <taxon>Astrophorina</taxon>
        <taxon>Geodiidae</taxon>
        <taxon>Geodia</taxon>
    </lineage>
</organism>
<evidence type="ECO:0000256" key="2">
    <source>
        <dbReference type="ARBA" id="ARBA00001936"/>
    </source>
</evidence>
<dbReference type="SUPFAM" id="SSF51658">
    <property type="entry name" value="Xylose isomerase-like"/>
    <property type="match status" value="1"/>
</dbReference>
<keyword evidence="8" id="KW-0408">Iron</keyword>
<keyword evidence="9" id="KW-0464">Manganese</keyword>